<sequence length="54" mass="6304">MKRYFKNQLTPLVILMWSRNDRLHGSLGPVRTLDRHSGTMEVEENEVGGLQQHK</sequence>
<evidence type="ECO:0000313" key="2">
    <source>
        <dbReference type="Proteomes" id="UP000824782"/>
    </source>
</evidence>
<reference evidence="1" key="1">
    <citation type="thesis" date="2020" institute="ProQuest LLC" country="789 East Eisenhower Parkway, Ann Arbor, MI, USA">
        <title>Comparative Genomics and Chromosome Evolution.</title>
        <authorList>
            <person name="Mudd A.B."/>
        </authorList>
    </citation>
    <scope>NUCLEOTIDE SEQUENCE</scope>
    <source>
        <strain evidence="1">237g6f4</strain>
        <tissue evidence="1">Blood</tissue>
    </source>
</reference>
<dbReference type="EMBL" id="WNYA01000007">
    <property type="protein sequence ID" value="KAG8564758.1"/>
    <property type="molecule type" value="Genomic_DNA"/>
</dbReference>
<dbReference type="AlphaFoldDB" id="A0AAV7B0X2"/>
<gene>
    <name evidence="1" type="ORF">GDO81_016585</name>
</gene>
<proteinExistence type="predicted"/>
<protein>
    <submittedName>
        <fullName evidence="1">Uncharacterized protein</fullName>
    </submittedName>
</protein>
<name>A0AAV7B0X2_ENGPU</name>
<accession>A0AAV7B0X2</accession>
<keyword evidence="2" id="KW-1185">Reference proteome</keyword>
<organism evidence="1 2">
    <name type="scientific">Engystomops pustulosus</name>
    <name type="common">Tungara frog</name>
    <name type="synonym">Physalaemus pustulosus</name>
    <dbReference type="NCBI Taxonomy" id="76066"/>
    <lineage>
        <taxon>Eukaryota</taxon>
        <taxon>Metazoa</taxon>
        <taxon>Chordata</taxon>
        <taxon>Craniata</taxon>
        <taxon>Vertebrata</taxon>
        <taxon>Euteleostomi</taxon>
        <taxon>Amphibia</taxon>
        <taxon>Batrachia</taxon>
        <taxon>Anura</taxon>
        <taxon>Neobatrachia</taxon>
        <taxon>Hyloidea</taxon>
        <taxon>Leptodactylidae</taxon>
        <taxon>Leiuperinae</taxon>
        <taxon>Engystomops</taxon>
    </lineage>
</organism>
<evidence type="ECO:0000313" key="1">
    <source>
        <dbReference type="EMBL" id="KAG8564758.1"/>
    </source>
</evidence>
<comment type="caution">
    <text evidence="1">The sequence shown here is derived from an EMBL/GenBank/DDBJ whole genome shotgun (WGS) entry which is preliminary data.</text>
</comment>
<dbReference type="Proteomes" id="UP000824782">
    <property type="component" value="Unassembled WGS sequence"/>
</dbReference>